<name>A0A8H7P163_9APHY</name>
<dbReference type="EMBL" id="JADOXO010000114">
    <property type="protein sequence ID" value="KAF9813038.1"/>
    <property type="molecule type" value="Genomic_DNA"/>
</dbReference>
<evidence type="ECO:0000313" key="3">
    <source>
        <dbReference type="Proteomes" id="UP000639403"/>
    </source>
</evidence>
<dbReference type="Proteomes" id="UP000639403">
    <property type="component" value="Unassembled WGS sequence"/>
</dbReference>
<sequence length="61" mass="6565">MTLSSTGPRPLSTTGSHCAMSDSPPSTPSFPTRLIPIRRTSSPGAPSTRVSRLLRMRRIKA</sequence>
<accession>A0A8H7P163</accession>
<feature type="compositionally biased region" description="Basic residues" evidence="1">
    <location>
        <begin position="52"/>
        <end position="61"/>
    </location>
</feature>
<feature type="compositionally biased region" description="Low complexity" evidence="1">
    <location>
        <begin position="21"/>
        <end position="32"/>
    </location>
</feature>
<gene>
    <name evidence="2" type="ORF">IEO21_05824</name>
</gene>
<reference evidence="2" key="2">
    <citation type="journal article" name="Front. Microbiol.">
        <title>Degradative Capacity of Two Strains of Rhodonia placenta: From Phenotype to Genotype.</title>
        <authorList>
            <person name="Kolle M."/>
            <person name="Horta M.A.C."/>
            <person name="Nowrousian M."/>
            <person name="Ohm R.A."/>
            <person name="Benz J.P."/>
            <person name="Pilgard A."/>
        </authorList>
    </citation>
    <scope>NUCLEOTIDE SEQUENCE</scope>
    <source>
        <strain evidence="2">FPRL280</strain>
    </source>
</reference>
<organism evidence="2 3">
    <name type="scientific">Rhodonia placenta</name>
    <dbReference type="NCBI Taxonomy" id="104341"/>
    <lineage>
        <taxon>Eukaryota</taxon>
        <taxon>Fungi</taxon>
        <taxon>Dikarya</taxon>
        <taxon>Basidiomycota</taxon>
        <taxon>Agaricomycotina</taxon>
        <taxon>Agaricomycetes</taxon>
        <taxon>Polyporales</taxon>
        <taxon>Adustoporiaceae</taxon>
        <taxon>Rhodonia</taxon>
    </lineage>
</organism>
<protein>
    <submittedName>
        <fullName evidence="2">Uncharacterized protein</fullName>
    </submittedName>
</protein>
<dbReference type="AlphaFoldDB" id="A0A8H7P163"/>
<evidence type="ECO:0000256" key="1">
    <source>
        <dbReference type="SAM" id="MobiDB-lite"/>
    </source>
</evidence>
<feature type="compositionally biased region" description="Polar residues" evidence="1">
    <location>
        <begin position="39"/>
        <end position="50"/>
    </location>
</feature>
<reference evidence="2" key="1">
    <citation type="submission" date="2020-11" db="EMBL/GenBank/DDBJ databases">
        <authorList>
            <person name="Koelle M."/>
            <person name="Horta M.A.C."/>
            <person name="Nowrousian M."/>
            <person name="Ohm R.A."/>
            <person name="Benz P."/>
            <person name="Pilgard A."/>
        </authorList>
    </citation>
    <scope>NUCLEOTIDE SEQUENCE</scope>
    <source>
        <strain evidence="2">FPRL280</strain>
    </source>
</reference>
<proteinExistence type="predicted"/>
<evidence type="ECO:0000313" key="2">
    <source>
        <dbReference type="EMBL" id="KAF9813038.1"/>
    </source>
</evidence>
<feature type="compositionally biased region" description="Polar residues" evidence="1">
    <location>
        <begin position="1"/>
        <end position="16"/>
    </location>
</feature>
<feature type="region of interest" description="Disordered" evidence="1">
    <location>
        <begin position="1"/>
        <end position="61"/>
    </location>
</feature>
<comment type="caution">
    <text evidence="2">The sequence shown here is derived from an EMBL/GenBank/DDBJ whole genome shotgun (WGS) entry which is preliminary data.</text>
</comment>